<dbReference type="Proteomes" id="UP001497516">
    <property type="component" value="Chromosome 1"/>
</dbReference>
<evidence type="ECO:0000313" key="2">
    <source>
        <dbReference type="EMBL" id="CAL1353626.1"/>
    </source>
</evidence>
<proteinExistence type="predicted"/>
<keyword evidence="3" id="KW-1185">Reference proteome</keyword>
<sequence length="173" mass="19786">MSSDCKRRRPETNGSGETTQIRTAADDGEEEADRISHLPGEVIHEILALLESPKEAAKASILSSRWFKLWRSYPILEFRDTQIESTQSVKGFVVAAKEKFSRRSGDTLISMEAVRIKFNSRKEWPVEICSALLDDMLELVANRSPPPQKIDITADVDKNMDRFFNFEARGRYY</sequence>
<reference evidence="2 3" key="1">
    <citation type="submission" date="2024-04" db="EMBL/GenBank/DDBJ databases">
        <authorList>
            <person name="Fracassetti M."/>
        </authorList>
    </citation>
    <scope>NUCLEOTIDE SEQUENCE [LARGE SCALE GENOMIC DNA]</scope>
</reference>
<gene>
    <name evidence="2" type="ORF">LTRI10_LOCUS1515</name>
</gene>
<dbReference type="PANTHER" id="PTHR32212:SF453">
    <property type="entry name" value="F-BOX DOMAIN-CONTAINING PROTEIN"/>
    <property type="match status" value="1"/>
</dbReference>
<name>A0AAV2CCM4_9ROSI</name>
<dbReference type="PANTHER" id="PTHR32212">
    <property type="entry name" value="CYCLIN-LIKE F-BOX"/>
    <property type="match status" value="1"/>
</dbReference>
<accession>A0AAV2CCM4</accession>
<evidence type="ECO:0000256" key="1">
    <source>
        <dbReference type="SAM" id="MobiDB-lite"/>
    </source>
</evidence>
<dbReference type="AlphaFoldDB" id="A0AAV2CCM4"/>
<feature type="region of interest" description="Disordered" evidence="1">
    <location>
        <begin position="1"/>
        <end position="30"/>
    </location>
</feature>
<protein>
    <recommendedName>
        <fullName evidence="4">F-box domain-containing protein</fullName>
    </recommendedName>
</protein>
<evidence type="ECO:0008006" key="4">
    <source>
        <dbReference type="Google" id="ProtNLM"/>
    </source>
</evidence>
<dbReference type="InterPro" id="IPR036047">
    <property type="entry name" value="F-box-like_dom_sf"/>
</dbReference>
<dbReference type="SUPFAM" id="SSF81383">
    <property type="entry name" value="F-box domain"/>
    <property type="match status" value="1"/>
</dbReference>
<dbReference type="EMBL" id="OZ034813">
    <property type="protein sequence ID" value="CAL1353626.1"/>
    <property type="molecule type" value="Genomic_DNA"/>
</dbReference>
<feature type="compositionally biased region" description="Polar residues" evidence="1">
    <location>
        <begin position="12"/>
        <end position="22"/>
    </location>
</feature>
<organism evidence="2 3">
    <name type="scientific">Linum trigynum</name>
    <dbReference type="NCBI Taxonomy" id="586398"/>
    <lineage>
        <taxon>Eukaryota</taxon>
        <taxon>Viridiplantae</taxon>
        <taxon>Streptophyta</taxon>
        <taxon>Embryophyta</taxon>
        <taxon>Tracheophyta</taxon>
        <taxon>Spermatophyta</taxon>
        <taxon>Magnoliopsida</taxon>
        <taxon>eudicotyledons</taxon>
        <taxon>Gunneridae</taxon>
        <taxon>Pentapetalae</taxon>
        <taxon>rosids</taxon>
        <taxon>fabids</taxon>
        <taxon>Malpighiales</taxon>
        <taxon>Linaceae</taxon>
        <taxon>Linum</taxon>
    </lineage>
</organism>
<evidence type="ECO:0000313" key="3">
    <source>
        <dbReference type="Proteomes" id="UP001497516"/>
    </source>
</evidence>